<gene>
    <name evidence="3" type="ORF">GEMMAAP_17720</name>
</gene>
<dbReference type="SMART" id="SM01008">
    <property type="entry name" value="Ald_Xan_dh_C"/>
    <property type="match status" value="1"/>
</dbReference>
<dbReference type="GO" id="GO:0016491">
    <property type="term" value="F:oxidoreductase activity"/>
    <property type="evidence" value="ECO:0007669"/>
    <property type="project" value="InterPro"/>
</dbReference>
<dbReference type="Proteomes" id="UP000076404">
    <property type="component" value="Chromosome"/>
</dbReference>
<dbReference type="InterPro" id="IPR037165">
    <property type="entry name" value="AldOxase/xan_DH_Mopterin-bd_sf"/>
</dbReference>
<sequence length="778" mass="82721">MAVPAATDTAATPAVDTPSTSTEPARRDFLKVLGMGGLLIAASSVGVRRLEAAAGFAPSAEPWEPHAYIRLGDDGLITIICHRSEMGQGIRTTMPMIIADEMDANWALCRVEQGLGNEPKYGSQNTDGSTSIRDFLQKYREAGATVRALLEDAAAKEWAVASSEVQARNGEVVHVASGRTKAFGALVATARTIPMPAATRVRIKTPAERKWEGKAMPSIDLVPMTTGGAIFGADVRLPGMKVAAIARPPVWGGTVLSVDDSLAKQVAGVERIVRIPASPMPGGFLPLGGVAVIATNTWAAMKGRDALRITWNHGPNASYDSAAYKTSLQESVRRPGAAGRTNGDVERGLTTAARRVTAEYYMPHLSHAQMEPVVAVAQVTNGKAEVWAPTQSPMDARKTVAEYLKLDVANVSVHVTLLGGGFGRKSKPDFICEAAFLSREVGAPVRVQWTREDDLRHSYLHSPAAHRLEAGLDAAGKVVAWRHRSAYPAISATFAPKVTGAEPDELTNGASDIPFDIPNMQVEICPAVAHTRIGWYRSVNAIHHGFAIGSFVDELARAAKQDPADFLLALLGPDRRVDLSQAGLVKPASNYGATWTDHPLDSARARRVVELAIEKSGWRGPALARGRGRGIAVHRSFLSYVAMVVEVEVLPDGTVLVPRATVAVDAGFVANPDRARAQMEGALIMAMSNVLSSEVTFAAGRVVQSNFRDYGVTRMRAAPRQVDVHLVPSEGLPGGIGEPGVPPACGAIANAIFAATGVRVRELPVGRQLAGWQTRSSN</sequence>
<organism evidence="3 4">
    <name type="scientific">Gemmatimonas phototrophica</name>
    <dbReference type="NCBI Taxonomy" id="1379270"/>
    <lineage>
        <taxon>Bacteria</taxon>
        <taxon>Pseudomonadati</taxon>
        <taxon>Gemmatimonadota</taxon>
        <taxon>Gemmatimonadia</taxon>
        <taxon>Gemmatimonadales</taxon>
        <taxon>Gemmatimonadaceae</taxon>
        <taxon>Gemmatimonas</taxon>
    </lineage>
</organism>
<dbReference type="PANTHER" id="PTHR47495:SF3">
    <property type="entry name" value="BLR6219 PROTEIN"/>
    <property type="match status" value="1"/>
</dbReference>
<evidence type="ECO:0000313" key="3">
    <source>
        <dbReference type="EMBL" id="AMW06989.1"/>
    </source>
</evidence>
<dbReference type="eggNOG" id="COG1529">
    <property type="taxonomic scope" value="Bacteria"/>
</dbReference>
<reference evidence="3 4" key="1">
    <citation type="journal article" date="2014" name="Proc. Natl. Acad. Sci. U.S.A.">
        <title>Functional type 2 photosynthetic reaction centers found in the rare bacterial phylum Gemmatimonadetes.</title>
        <authorList>
            <person name="Zeng Y."/>
            <person name="Feng F."/>
            <person name="Medova H."/>
            <person name="Dean J."/>
            <person name="Koblizek M."/>
        </authorList>
    </citation>
    <scope>NUCLEOTIDE SEQUENCE [LARGE SCALE GENOMIC DNA]</scope>
    <source>
        <strain evidence="3 4">AP64</strain>
    </source>
</reference>
<dbReference type="Pfam" id="PF20256">
    <property type="entry name" value="MoCoBD_2"/>
    <property type="match status" value="2"/>
</dbReference>
<dbReference type="Pfam" id="PF02738">
    <property type="entry name" value="MoCoBD_1"/>
    <property type="match status" value="1"/>
</dbReference>
<feature type="region of interest" description="Disordered" evidence="1">
    <location>
        <begin position="1"/>
        <end position="23"/>
    </location>
</feature>
<evidence type="ECO:0000259" key="2">
    <source>
        <dbReference type="SMART" id="SM01008"/>
    </source>
</evidence>
<dbReference type="EMBL" id="CP011454">
    <property type="protein sequence ID" value="AMW06989.1"/>
    <property type="molecule type" value="Genomic_DNA"/>
</dbReference>
<feature type="compositionally biased region" description="Low complexity" evidence="1">
    <location>
        <begin position="1"/>
        <end position="22"/>
    </location>
</feature>
<proteinExistence type="predicted"/>
<dbReference type="Gene3D" id="3.30.365.10">
    <property type="entry name" value="Aldehyde oxidase/xanthine dehydrogenase, molybdopterin binding domain"/>
    <property type="match status" value="4"/>
</dbReference>
<dbReference type="PIRSF" id="PIRSF036389">
    <property type="entry name" value="IOR_B"/>
    <property type="match status" value="1"/>
</dbReference>
<feature type="domain" description="Aldehyde oxidase/xanthine dehydrogenase a/b hammerhead" evidence="2">
    <location>
        <begin position="226"/>
        <end position="315"/>
    </location>
</feature>
<name>A0A143BPK3_9BACT</name>
<dbReference type="PANTHER" id="PTHR47495">
    <property type="entry name" value="ALDEHYDE DEHYDROGENASE"/>
    <property type="match status" value="1"/>
</dbReference>
<dbReference type="InterPro" id="IPR000674">
    <property type="entry name" value="Ald_Oxase/Xan_DH_a/b"/>
</dbReference>
<accession>A0A143BPK3</accession>
<dbReference type="STRING" id="1379270.GEMMAAP_17720"/>
<dbReference type="KEGG" id="gph:GEMMAAP_17720"/>
<dbReference type="InterPro" id="IPR008274">
    <property type="entry name" value="AldOxase/xan_DH_MoCoBD1"/>
</dbReference>
<dbReference type="InterPro" id="IPR006311">
    <property type="entry name" value="TAT_signal"/>
</dbReference>
<dbReference type="AlphaFoldDB" id="A0A143BPK3"/>
<evidence type="ECO:0000256" key="1">
    <source>
        <dbReference type="SAM" id="MobiDB-lite"/>
    </source>
</evidence>
<protein>
    <recommendedName>
        <fullName evidence="2">Aldehyde oxidase/xanthine dehydrogenase a/b hammerhead domain-containing protein</fullName>
    </recommendedName>
</protein>
<dbReference type="InterPro" id="IPR012368">
    <property type="entry name" value="OxRdtase_Mopterin-bd_su_IorB"/>
</dbReference>
<dbReference type="PROSITE" id="PS51318">
    <property type="entry name" value="TAT"/>
    <property type="match status" value="1"/>
</dbReference>
<dbReference type="SUPFAM" id="SSF56003">
    <property type="entry name" value="Molybdenum cofactor-binding domain"/>
    <property type="match status" value="2"/>
</dbReference>
<keyword evidence="4" id="KW-1185">Reference proteome</keyword>
<dbReference type="InterPro" id="IPR052516">
    <property type="entry name" value="N-heterocyclic_Hydroxylase"/>
</dbReference>
<reference evidence="3 4" key="2">
    <citation type="journal article" date="2016" name="Environ. Microbiol. Rep.">
        <title>Metagenomic evidence for the presence of phototrophic Gemmatimonadetes bacteria in diverse environments.</title>
        <authorList>
            <person name="Zeng Y."/>
            <person name="Baumbach J."/>
            <person name="Barbosa E.G."/>
            <person name="Azevedo V."/>
            <person name="Zhang C."/>
            <person name="Koblizek M."/>
        </authorList>
    </citation>
    <scope>NUCLEOTIDE SEQUENCE [LARGE SCALE GENOMIC DNA]</scope>
    <source>
        <strain evidence="3 4">AP64</strain>
    </source>
</reference>
<dbReference type="Gene3D" id="3.90.1170.50">
    <property type="entry name" value="Aldehyde oxidase/xanthine dehydrogenase, a/b hammerhead"/>
    <property type="match status" value="1"/>
</dbReference>
<evidence type="ECO:0000313" key="4">
    <source>
        <dbReference type="Proteomes" id="UP000076404"/>
    </source>
</evidence>
<dbReference type="InterPro" id="IPR046867">
    <property type="entry name" value="AldOxase/xan_DH_MoCoBD2"/>
</dbReference>